<dbReference type="PROSITE" id="PS51677">
    <property type="entry name" value="NODB"/>
    <property type="match status" value="1"/>
</dbReference>
<dbReference type="Pfam" id="PF01522">
    <property type="entry name" value="Polysacc_deac_1"/>
    <property type="match status" value="1"/>
</dbReference>
<dbReference type="PANTHER" id="PTHR10587">
    <property type="entry name" value="GLYCOSYL TRANSFERASE-RELATED"/>
    <property type="match status" value="1"/>
</dbReference>
<reference evidence="3" key="1">
    <citation type="submission" date="2022-04" db="EMBL/GenBank/DDBJ databases">
        <authorList>
            <person name="Criscuolo A."/>
        </authorList>
    </citation>
    <scope>NUCLEOTIDE SEQUENCE</scope>
    <source>
        <strain evidence="3">CIP111895</strain>
    </source>
</reference>
<dbReference type="Proteomes" id="UP000838308">
    <property type="component" value="Unassembled WGS sequence"/>
</dbReference>
<dbReference type="InterPro" id="IPR011330">
    <property type="entry name" value="Glyco_hydro/deAcase_b/a-brl"/>
</dbReference>
<sequence length="413" mass="47917">MAVYHGKVLELVAIEKSNEKSYLRIKLSFEQEAELFWNVDSETAENLMTISQFDENHKYRLSLHTTLDTIKKHYISFITRTYRDKSDRIYFTCSSDYKNDLDSIKNTQSINDIKKFSFLSTNLSAIDEKKIEQTNEQNKLVISKGYKLSFKWVIISMISVIFYLLFGYSNNSYLNKTSINKATMPIGEIETTEVNLENKKNIFTPVNKFEKDKSTQSSLPYIELDDLITYSIPEGYVSLTFDDGPSKYTEAIVDILKKYKVGGTFFFIGVNVKKHPYSVRYVQSNKYSIGSHSMNHLKMSDLSFEKQEDEIIQATKAIEDITNEKVVLFRPPYGALNNQTKNIIHNYHDKMILWNMDPKDWKTRDTDKIYNDIHNTEASGSIILLHESQAVIDALPKIIEHLQEQNLKIVSLQ</sequence>
<evidence type="ECO:0000313" key="4">
    <source>
        <dbReference type="Proteomes" id="UP000838308"/>
    </source>
</evidence>
<comment type="caution">
    <text evidence="3">The sequence shown here is derived from an EMBL/GenBank/DDBJ whole genome shotgun (WGS) entry which is preliminary data.</text>
</comment>
<name>A0ABN8KY84_9BACI</name>
<proteinExistence type="predicted"/>
<dbReference type="InterPro" id="IPR002509">
    <property type="entry name" value="NODB_dom"/>
</dbReference>
<dbReference type="EMBL" id="CALBWS010000048">
    <property type="protein sequence ID" value="CAH2717447.1"/>
    <property type="molecule type" value="Genomic_DNA"/>
</dbReference>
<dbReference type="Gene3D" id="3.20.20.370">
    <property type="entry name" value="Glycoside hydrolase/deacetylase"/>
    <property type="match status" value="1"/>
</dbReference>
<feature type="transmembrane region" description="Helical" evidence="1">
    <location>
        <begin position="148"/>
        <end position="168"/>
    </location>
</feature>
<feature type="domain" description="NodB homology" evidence="2">
    <location>
        <begin position="235"/>
        <end position="410"/>
    </location>
</feature>
<dbReference type="RefSeq" id="WP_248737661.1">
    <property type="nucleotide sequence ID" value="NZ_CALBWS010000048.1"/>
</dbReference>
<keyword evidence="1" id="KW-1133">Transmembrane helix</keyword>
<gene>
    <name evidence="3" type="ORF">BACCIP111895_04639</name>
</gene>
<evidence type="ECO:0000256" key="1">
    <source>
        <dbReference type="SAM" id="Phobius"/>
    </source>
</evidence>
<accession>A0ABN8KY84</accession>
<keyword evidence="4" id="KW-1185">Reference proteome</keyword>
<keyword evidence="1" id="KW-0472">Membrane</keyword>
<keyword evidence="1" id="KW-0812">Transmembrane</keyword>
<dbReference type="SUPFAM" id="SSF88713">
    <property type="entry name" value="Glycoside hydrolase/deacetylase"/>
    <property type="match status" value="1"/>
</dbReference>
<dbReference type="InterPro" id="IPR050248">
    <property type="entry name" value="Polysacc_deacetylase_ArnD"/>
</dbReference>
<organism evidence="3 4">
    <name type="scientific">Neobacillus rhizosphaerae</name>
    <dbReference type="NCBI Taxonomy" id="2880965"/>
    <lineage>
        <taxon>Bacteria</taxon>
        <taxon>Bacillati</taxon>
        <taxon>Bacillota</taxon>
        <taxon>Bacilli</taxon>
        <taxon>Bacillales</taxon>
        <taxon>Bacillaceae</taxon>
        <taxon>Neobacillus</taxon>
    </lineage>
</organism>
<evidence type="ECO:0000259" key="2">
    <source>
        <dbReference type="PROSITE" id="PS51677"/>
    </source>
</evidence>
<evidence type="ECO:0000313" key="3">
    <source>
        <dbReference type="EMBL" id="CAH2717447.1"/>
    </source>
</evidence>
<protein>
    <recommendedName>
        <fullName evidence="2">NodB homology domain-containing protein</fullName>
    </recommendedName>
</protein>
<dbReference type="CDD" id="cd10917">
    <property type="entry name" value="CE4_NodB_like_6s_7s"/>
    <property type="match status" value="1"/>
</dbReference>